<protein>
    <submittedName>
        <fullName evidence="1">Uncharacterized protein</fullName>
    </submittedName>
</protein>
<proteinExistence type="predicted"/>
<dbReference type="STRING" id="1427518.XSR1_10351"/>
<name>W1ITK3_9GAMM</name>
<organism evidence="1 2">
    <name type="scientific">Xenorhabdus szentirmaii DSM 16338</name>
    <dbReference type="NCBI Taxonomy" id="1427518"/>
    <lineage>
        <taxon>Bacteria</taxon>
        <taxon>Pseudomonadati</taxon>
        <taxon>Pseudomonadota</taxon>
        <taxon>Gammaproteobacteria</taxon>
        <taxon>Enterobacterales</taxon>
        <taxon>Morganellaceae</taxon>
        <taxon>Xenorhabdus</taxon>
    </lineage>
</organism>
<dbReference type="AlphaFoldDB" id="W1ITK3"/>
<dbReference type="EMBL" id="CBXF010000001">
    <property type="protein sequence ID" value="CDL80921.1"/>
    <property type="molecule type" value="Genomic_DNA"/>
</dbReference>
<keyword evidence="2" id="KW-1185">Reference proteome</keyword>
<evidence type="ECO:0000313" key="2">
    <source>
        <dbReference type="Proteomes" id="UP000019202"/>
    </source>
</evidence>
<sequence>MISVYGIFCLRYSIVCQSVACSFYNLGIITECDSFHALHSNRTKLRNIPRLTKNQTQANLLSVSYTAW</sequence>
<dbReference type="Proteomes" id="UP000019202">
    <property type="component" value="Unassembled WGS sequence"/>
</dbReference>
<comment type="caution">
    <text evidence="1">The sequence shown here is derived from an EMBL/GenBank/DDBJ whole genome shotgun (WGS) entry which is preliminary data.</text>
</comment>
<accession>W1ITK3</accession>
<gene>
    <name evidence="1" type="ORF">XSR1_10351</name>
</gene>
<evidence type="ECO:0000313" key="1">
    <source>
        <dbReference type="EMBL" id="CDL80921.1"/>
    </source>
</evidence>
<reference evidence="1" key="1">
    <citation type="submission" date="2013-11" db="EMBL/GenBank/DDBJ databases">
        <title>Draft genome sequence and annotation of the entomopathogenic bacteria, Xenorhabdus cabanillasi strain JM26 and Xenorhabdus szentirmai strain DSM 16338.</title>
        <authorList>
            <person name="Gualtieri M."/>
            <person name="Ogier J.C."/>
            <person name="Pages S."/>
            <person name="Givaudan A."/>
            <person name="Gaudriault S."/>
        </authorList>
    </citation>
    <scope>NUCLEOTIDE SEQUENCE [LARGE SCALE GENOMIC DNA]</scope>
    <source>
        <strain evidence="1">DSM 16338</strain>
    </source>
</reference>